<keyword evidence="2" id="KW-1185">Reference proteome</keyword>
<dbReference type="VEuPathDB" id="VectorBase:GAUT034257"/>
<dbReference type="AlphaFoldDB" id="A0A1A9VE17"/>
<dbReference type="EnsemblMetazoa" id="GAUT034257-RA">
    <property type="protein sequence ID" value="GAUT034257-PA"/>
    <property type="gene ID" value="GAUT034257"/>
</dbReference>
<proteinExistence type="predicted"/>
<sequence length="171" mass="18949">MKAKFKQETVGKRNGLSVGRWGGIIASKASIKVLPSTLPSLRSTVQPLNQGIFSDGSNILSPCQPEIDTGFKFAGTGCNNQNSTIGLRSTGNHVLNEITMTGCINDGYIILLRFKFPQSDIDRDTAFTFRFQFIQNPSILERTFAHFLGFLLELLNRTLIDATAFTQVYHD</sequence>
<dbReference type="Proteomes" id="UP000078200">
    <property type="component" value="Unassembled WGS sequence"/>
</dbReference>
<dbReference type="STRING" id="7395.A0A1A9VE17"/>
<evidence type="ECO:0000313" key="1">
    <source>
        <dbReference type="EnsemblMetazoa" id="GAUT034257-PA"/>
    </source>
</evidence>
<reference evidence="1" key="1">
    <citation type="submission" date="2020-05" db="UniProtKB">
        <authorList>
            <consortium name="EnsemblMetazoa"/>
        </authorList>
    </citation>
    <scope>IDENTIFICATION</scope>
    <source>
        <strain evidence="1">TTRI</strain>
    </source>
</reference>
<protein>
    <submittedName>
        <fullName evidence="1">Uncharacterized protein</fullName>
    </submittedName>
</protein>
<name>A0A1A9VE17_GLOAU</name>
<accession>A0A1A9VE17</accession>
<organism evidence="1 2">
    <name type="scientific">Glossina austeni</name>
    <name type="common">Savannah tsetse fly</name>
    <dbReference type="NCBI Taxonomy" id="7395"/>
    <lineage>
        <taxon>Eukaryota</taxon>
        <taxon>Metazoa</taxon>
        <taxon>Ecdysozoa</taxon>
        <taxon>Arthropoda</taxon>
        <taxon>Hexapoda</taxon>
        <taxon>Insecta</taxon>
        <taxon>Pterygota</taxon>
        <taxon>Neoptera</taxon>
        <taxon>Endopterygota</taxon>
        <taxon>Diptera</taxon>
        <taxon>Brachycera</taxon>
        <taxon>Muscomorpha</taxon>
        <taxon>Hippoboscoidea</taxon>
        <taxon>Glossinidae</taxon>
        <taxon>Glossina</taxon>
    </lineage>
</organism>
<evidence type="ECO:0000313" key="2">
    <source>
        <dbReference type="Proteomes" id="UP000078200"/>
    </source>
</evidence>